<evidence type="ECO:0000313" key="4">
    <source>
        <dbReference type="Proteomes" id="UP001595799"/>
    </source>
</evidence>
<evidence type="ECO:0000313" key="3">
    <source>
        <dbReference type="EMBL" id="MFC4352286.1"/>
    </source>
</evidence>
<accession>A0ABV8UNH0</accession>
<protein>
    <recommendedName>
        <fullName evidence="5">Transmembrane protein</fullName>
    </recommendedName>
</protein>
<evidence type="ECO:0000256" key="1">
    <source>
        <dbReference type="SAM" id="Coils"/>
    </source>
</evidence>
<name>A0ABV8UNH0_9PROT</name>
<keyword evidence="1" id="KW-0175">Coiled coil</keyword>
<feature type="transmembrane region" description="Helical" evidence="2">
    <location>
        <begin position="113"/>
        <end position="134"/>
    </location>
</feature>
<proteinExistence type="predicted"/>
<feature type="transmembrane region" description="Helical" evidence="2">
    <location>
        <begin position="146"/>
        <end position="168"/>
    </location>
</feature>
<organism evidence="3 4">
    <name type="scientific">Fodinicurvata halophila</name>
    <dbReference type="NCBI Taxonomy" id="1419723"/>
    <lineage>
        <taxon>Bacteria</taxon>
        <taxon>Pseudomonadati</taxon>
        <taxon>Pseudomonadota</taxon>
        <taxon>Alphaproteobacteria</taxon>
        <taxon>Rhodospirillales</taxon>
        <taxon>Rhodovibrionaceae</taxon>
        <taxon>Fodinicurvata</taxon>
    </lineage>
</organism>
<dbReference type="RefSeq" id="WP_382422634.1">
    <property type="nucleotide sequence ID" value="NZ_JBHSCW010000006.1"/>
</dbReference>
<keyword evidence="2" id="KW-0472">Membrane</keyword>
<comment type="caution">
    <text evidence="3">The sequence shown here is derived from an EMBL/GenBank/DDBJ whole genome shotgun (WGS) entry which is preliminary data.</text>
</comment>
<evidence type="ECO:0008006" key="5">
    <source>
        <dbReference type="Google" id="ProtNLM"/>
    </source>
</evidence>
<feature type="coiled-coil region" evidence="1">
    <location>
        <begin position="285"/>
        <end position="316"/>
    </location>
</feature>
<feature type="transmembrane region" description="Helical" evidence="2">
    <location>
        <begin position="180"/>
        <end position="203"/>
    </location>
</feature>
<keyword evidence="4" id="KW-1185">Reference proteome</keyword>
<keyword evidence="2" id="KW-0812">Transmembrane</keyword>
<dbReference type="Proteomes" id="UP001595799">
    <property type="component" value="Unassembled WGS sequence"/>
</dbReference>
<feature type="transmembrane region" description="Helical" evidence="2">
    <location>
        <begin position="233"/>
        <end position="251"/>
    </location>
</feature>
<gene>
    <name evidence="3" type="ORF">ACFOW6_12120</name>
</gene>
<keyword evidence="2" id="KW-1133">Transmembrane helix</keyword>
<sequence length="435" mass="49815">MEEPASDAENYDDVEREIISVIEREFDRSKEKYNDEMRGYSDRLSSIDLEEPVSSIKIISRDALSKIQANLSGGADKLFNSRYSLIGIRRELENFRSNNGLENRNAHYPESRILHYGVLLLFLCIEAIMNGFFLGETHTFGLLGGFSEAVIIAIVNVSIGFIVGLFFLRQLFHRNIFRKLIGGLFCIAYFSGILLFNLAVAHYRDVLAGGNWEVAHLEVIPRLLSDPLAVSDIKSWLLFGVGVLFSIFALVDGLTVDDLYPNYGPLWREHKREGEDYAEVKDECMGDLEEVQVDAIERLEETREQWKQDRGEYERIINFQNRLHQSYIEHISALQRVGNELLGVYRKTNQKYRSTPSPTHFQDAWTLQAEIPANPPGVNQQKLEDASKQLNAVLEEELDKIHQKYDEGVAVYKKIEELTEEELRSGSAQDIIEKT</sequence>
<evidence type="ECO:0000256" key="2">
    <source>
        <dbReference type="SAM" id="Phobius"/>
    </source>
</evidence>
<dbReference type="EMBL" id="JBHSCW010000006">
    <property type="protein sequence ID" value="MFC4352286.1"/>
    <property type="molecule type" value="Genomic_DNA"/>
</dbReference>
<reference evidence="4" key="1">
    <citation type="journal article" date="2019" name="Int. J. Syst. Evol. Microbiol.">
        <title>The Global Catalogue of Microorganisms (GCM) 10K type strain sequencing project: providing services to taxonomists for standard genome sequencing and annotation.</title>
        <authorList>
            <consortium name="The Broad Institute Genomics Platform"/>
            <consortium name="The Broad Institute Genome Sequencing Center for Infectious Disease"/>
            <person name="Wu L."/>
            <person name="Ma J."/>
        </authorList>
    </citation>
    <scope>NUCLEOTIDE SEQUENCE [LARGE SCALE GENOMIC DNA]</scope>
    <source>
        <strain evidence="4">CECT 8472</strain>
    </source>
</reference>